<dbReference type="Pfam" id="PF02021">
    <property type="entry name" value="UPF0102"/>
    <property type="match status" value="1"/>
</dbReference>
<dbReference type="InterPro" id="IPR011856">
    <property type="entry name" value="tRNA_endonuc-like_dom_sf"/>
</dbReference>
<dbReference type="PANTHER" id="PTHR34039">
    <property type="entry name" value="UPF0102 PROTEIN YRAN"/>
    <property type="match status" value="1"/>
</dbReference>
<dbReference type="InterPro" id="IPR011335">
    <property type="entry name" value="Restrct_endonuc-II-like"/>
</dbReference>
<protein>
    <submittedName>
        <fullName evidence="2">YraN family protein</fullName>
    </submittedName>
</protein>
<dbReference type="SUPFAM" id="SSF52980">
    <property type="entry name" value="Restriction endonuclease-like"/>
    <property type="match status" value="1"/>
</dbReference>
<evidence type="ECO:0000313" key="3">
    <source>
        <dbReference type="Proteomes" id="UP000280417"/>
    </source>
</evidence>
<name>A0A662D9C4_UNCAE</name>
<sequence length="112" mass="13160">GEEIALSFLRKRGYNILDRNFRCRLGELDIVAEENNQIVFIEVKTRENLNFGLPQESLDYLKKKRLTRLALFYLASRHLKNISCRFDVVAVFLKKGRVENIHLIKNAFEATF</sequence>
<comment type="caution">
    <text evidence="2">The sequence shown here is derived from an EMBL/GenBank/DDBJ whole genome shotgun (WGS) entry which is preliminary data.</text>
</comment>
<dbReference type="NCBIfam" id="NF009150">
    <property type="entry name" value="PRK12497.1-3"/>
    <property type="match status" value="1"/>
</dbReference>
<accession>A0A662D9C4</accession>
<dbReference type="CDD" id="cd20736">
    <property type="entry name" value="PoNe_Nuclease"/>
    <property type="match status" value="1"/>
</dbReference>
<reference evidence="2 3" key="1">
    <citation type="submission" date="2018-06" db="EMBL/GenBank/DDBJ databases">
        <title>Extensive metabolic versatility and redundancy in microbially diverse, dynamic hydrothermal sediments.</title>
        <authorList>
            <person name="Dombrowski N."/>
            <person name="Teske A."/>
            <person name="Baker B.J."/>
        </authorList>
    </citation>
    <scope>NUCLEOTIDE SEQUENCE [LARGE SCALE GENOMIC DNA]</scope>
    <source>
        <strain evidence="2">B3_G15</strain>
    </source>
</reference>
<comment type="similarity">
    <text evidence="1">Belongs to the UPF0102 family.</text>
</comment>
<dbReference type="Proteomes" id="UP000280417">
    <property type="component" value="Unassembled WGS sequence"/>
</dbReference>
<evidence type="ECO:0000256" key="1">
    <source>
        <dbReference type="ARBA" id="ARBA00006738"/>
    </source>
</evidence>
<dbReference type="Gene3D" id="3.40.1350.10">
    <property type="match status" value="1"/>
</dbReference>
<organism evidence="2 3">
    <name type="scientific">Aerophobetes bacterium</name>
    <dbReference type="NCBI Taxonomy" id="2030807"/>
    <lineage>
        <taxon>Bacteria</taxon>
        <taxon>Candidatus Aerophobota</taxon>
    </lineage>
</organism>
<dbReference type="EMBL" id="QMQA01000302">
    <property type="protein sequence ID" value="RLE10953.1"/>
    <property type="molecule type" value="Genomic_DNA"/>
</dbReference>
<dbReference type="PANTHER" id="PTHR34039:SF1">
    <property type="entry name" value="UPF0102 PROTEIN YRAN"/>
    <property type="match status" value="1"/>
</dbReference>
<dbReference type="NCBIfam" id="TIGR00252">
    <property type="entry name" value="YraN family protein"/>
    <property type="match status" value="1"/>
</dbReference>
<feature type="non-terminal residue" evidence="2">
    <location>
        <position position="1"/>
    </location>
</feature>
<gene>
    <name evidence="2" type="ORF">DRJ04_08910</name>
</gene>
<dbReference type="GO" id="GO:0003676">
    <property type="term" value="F:nucleic acid binding"/>
    <property type="evidence" value="ECO:0007669"/>
    <property type="project" value="InterPro"/>
</dbReference>
<dbReference type="HAMAP" id="MF_00048">
    <property type="entry name" value="UPF0102"/>
    <property type="match status" value="1"/>
</dbReference>
<evidence type="ECO:0000313" key="2">
    <source>
        <dbReference type="EMBL" id="RLE10953.1"/>
    </source>
</evidence>
<dbReference type="AlphaFoldDB" id="A0A662D9C4"/>
<dbReference type="NCBIfam" id="NF009154">
    <property type="entry name" value="PRK12497.3-3"/>
    <property type="match status" value="1"/>
</dbReference>
<dbReference type="InterPro" id="IPR003509">
    <property type="entry name" value="UPF0102_YraN-like"/>
</dbReference>
<proteinExistence type="inferred from homology"/>